<sequence>MAIATTAETISQVSDKNQCCVALRDVSRAFDKVWLSTLKYKLNQIKLASILNKILCSFLDNRSPSISLNNYTGPPFQPDSGVPQGSSISPTLCTIYTHDIATPLTDSTNIQYADHITQIITYAGKSKNMLAKRIEREIKKNINNYENKWKIKTNTQKFTLLPKQ</sequence>
<dbReference type="Pfam" id="PF00078">
    <property type="entry name" value="RVT_1"/>
    <property type="match status" value="1"/>
</dbReference>
<dbReference type="PROSITE" id="PS50878">
    <property type="entry name" value="RT_POL"/>
    <property type="match status" value="1"/>
</dbReference>
<feature type="domain" description="Reverse transcriptase" evidence="1">
    <location>
        <begin position="1"/>
        <end position="164"/>
    </location>
</feature>
<name>A0A0P4VNL7_SCYOL</name>
<dbReference type="InterPro" id="IPR000477">
    <property type="entry name" value="RT_dom"/>
</dbReference>
<evidence type="ECO:0000259" key="1">
    <source>
        <dbReference type="PROSITE" id="PS50878"/>
    </source>
</evidence>
<dbReference type="AlphaFoldDB" id="A0A0P4VNL7"/>
<organism evidence="2">
    <name type="scientific">Scylla olivacea</name>
    <name type="common">Orange mud crab</name>
    <name type="synonym">Cancer olivacea</name>
    <dbReference type="NCBI Taxonomy" id="85551"/>
    <lineage>
        <taxon>Eukaryota</taxon>
        <taxon>Metazoa</taxon>
        <taxon>Ecdysozoa</taxon>
        <taxon>Arthropoda</taxon>
        <taxon>Crustacea</taxon>
        <taxon>Multicrustacea</taxon>
        <taxon>Malacostraca</taxon>
        <taxon>Eumalacostraca</taxon>
        <taxon>Eucarida</taxon>
        <taxon>Decapoda</taxon>
        <taxon>Pleocyemata</taxon>
        <taxon>Brachyura</taxon>
        <taxon>Eubrachyura</taxon>
        <taxon>Portunoidea</taxon>
        <taxon>Portunidae</taxon>
        <taxon>Portuninae</taxon>
        <taxon>Scylla</taxon>
    </lineage>
</organism>
<protein>
    <recommendedName>
        <fullName evidence="1">Reverse transcriptase domain-containing protein</fullName>
    </recommendedName>
</protein>
<proteinExistence type="predicted"/>
<dbReference type="PANTHER" id="PTHR33332">
    <property type="entry name" value="REVERSE TRANSCRIPTASE DOMAIN-CONTAINING PROTEIN"/>
    <property type="match status" value="1"/>
</dbReference>
<dbReference type="EMBL" id="GDRN01111000">
    <property type="protein sequence ID" value="JAI56825.1"/>
    <property type="molecule type" value="Transcribed_RNA"/>
</dbReference>
<evidence type="ECO:0000313" key="2">
    <source>
        <dbReference type="EMBL" id="JAI56825.1"/>
    </source>
</evidence>
<accession>A0A0P4VNL7</accession>
<reference evidence="2" key="1">
    <citation type="submission" date="2015-09" db="EMBL/GenBank/DDBJ databases">
        <title>Scylla olivacea transcriptome.</title>
        <authorList>
            <person name="Ikhwanuddin M."/>
        </authorList>
    </citation>
    <scope>NUCLEOTIDE SEQUENCE</scope>
</reference>